<evidence type="ECO:0000313" key="4">
    <source>
        <dbReference type="Proteomes" id="UP000006671"/>
    </source>
</evidence>
<dbReference type="RefSeq" id="XP_002682449.1">
    <property type="nucleotide sequence ID" value="XM_002682403.1"/>
</dbReference>
<organism evidence="4">
    <name type="scientific">Naegleria gruberi</name>
    <name type="common">Amoeba</name>
    <dbReference type="NCBI Taxonomy" id="5762"/>
    <lineage>
        <taxon>Eukaryota</taxon>
        <taxon>Discoba</taxon>
        <taxon>Heterolobosea</taxon>
        <taxon>Tetramitia</taxon>
        <taxon>Eutetramitia</taxon>
        <taxon>Vahlkampfiidae</taxon>
        <taxon>Naegleria</taxon>
    </lineage>
</organism>
<dbReference type="InParanoid" id="D2V0E6"/>
<reference evidence="3 4" key="1">
    <citation type="journal article" date="2010" name="Cell">
        <title>The genome of Naegleria gruberi illuminates early eukaryotic versatility.</title>
        <authorList>
            <person name="Fritz-Laylin L.K."/>
            <person name="Prochnik S.E."/>
            <person name="Ginger M.L."/>
            <person name="Dacks J.B."/>
            <person name="Carpenter M.L."/>
            <person name="Field M.C."/>
            <person name="Kuo A."/>
            <person name="Paredez A."/>
            <person name="Chapman J."/>
            <person name="Pham J."/>
            <person name="Shu S."/>
            <person name="Neupane R."/>
            <person name="Cipriano M."/>
            <person name="Mancuso J."/>
            <person name="Tu H."/>
            <person name="Salamov A."/>
            <person name="Lindquist E."/>
            <person name="Shapiro H."/>
            <person name="Lucas S."/>
            <person name="Grigoriev I.V."/>
            <person name="Cande W.Z."/>
            <person name="Fulton C."/>
            <person name="Rokhsar D.S."/>
            <person name="Dawson S.C."/>
        </authorList>
    </citation>
    <scope>NUCLEOTIDE SEQUENCE [LARGE SCALE GENOMIC DNA]</scope>
    <source>
        <strain evidence="3 4">NEG-M</strain>
    </source>
</reference>
<dbReference type="SUPFAM" id="SSF56281">
    <property type="entry name" value="Metallo-hydrolase/oxidoreductase"/>
    <property type="match status" value="1"/>
</dbReference>
<dbReference type="Gene3D" id="3.60.15.10">
    <property type="entry name" value="Ribonuclease Z/Hydroxyacylglutathione hydrolase-like"/>
    <property type="match status" value="1"/>
</dbReference>
<dbReference type="Pfam" id="PF12706">
    <property type="entry name" value="Lactamase_B_2"/>
    <property type="match status" value="1"/>
</dbReference>
<dbReference type="OrthoDB" id="10406528at2759"/>
<dbReference type="Proteomes" id="UP000006671">
    <property type="component" value="Unassembled WGS sequence"/>
</dbReference>
<dbReference type="KEGG" id="ngr:NAEGRDRAFT_62268"/>
<feature type="domain" description="Metallo-beta-lactamase" evidence="2">
    <location>
        <begin position="62"/>
        <end position="270"/>
    </location>
</feature>
<keyword evidence="4" id="KW-1185">Reference proteome</keyword>
<dbReference type="EMBL" id="GG738847">
    <property type="protein sequence ID" value="EFC49705.1"/>
    <property type="molecule type" value="Genomic_DNA"/>
</dbReference>
<protein>
    <submittedName>
        <fullName evidence="3">Predicted protein</fullName>
    </submittedName>
</protein>
<evidence type="ECO:0000313" key="3">
    <source>
        <dbReference type="EMBL" id="EFC49705.1"/>
    </source>
</evidence>
<dbReference type="VEuPathDB" id="AmoebaDB:NAEGRDRAFT_62268"/>
<dbReference type="GeneID" id="8852663"/>
<proteinExistence type="predicted"/>
<dbReference type="PANTHER" id="PTHR43546">
    <property type="entry name" value="UPF0173 METAL-DEPENDENT HYDROLASE MJ1163-RELATED"/>
    <property type="match status" value="1"/>
</dbReference>
<evidence type="ECO:0000256" key="1">
    <source>
        <dbReference type="ARBA" id="ARBA00022801"/>
    </source>
</evidence>
<sequence>MQQAEILVENTAATEGTSTLRSIGGATFVYKIITTGKQDLIIACDPVLCPKGHVQNYGLFKSTRMQEPALEGDADLLDVDLWLLTHGHEDHLDSFGLERILNGKKDSIVIAHPSVEGLMKKVLKQKDLTFGNRNVHWMSPAQDLKLEINGFDITLRSVNAFHGSCRKIGAMVGNGNGYLVSISSNGNHHSRFYATGDSIYNEDNISDDYKELSENPLDFIVTNGGEASMDKKKIIGAIATRVIGSITNNSKNIIEMHKKLKARKTLVVHHGTFSHYAEVLEDKTSSFDGNDDIEAVFPGETVVIV</sequence>
<dbReference type="InterPro" id="IPR036866">
    <property type="entry name" value="RibonucZ/Hydroxyglut_hydro"/>
</dbReference>
<evidence type="ECO:0000259" key="2">
    <source>
        <dbReference type="Pfam" id="PF12706"/>
    </source>
</evidence>
<dbReference type="InterPro" id="IPR050114">
    <property type="entry name" value="UPF0173_UPF0282_UlaG_hydrolase"/>
</dbReference>
<name>D2V0E6_NAEGR</name>
<dbReference type="AlphaFoldDB" id="D2V0E6"/>
<gene>
    <name evidence="3" type="ORF">NAEGRDRAFT_62268</name>
</gene>
<keyword evidence="1" id="KW-0378">Hydrolase</keyword>
<dbReference type="GO" id="GO:0016787">
    <property type="term" value="F:hydrolase activity"/>
    <property type="evidence" value="ECO:0007669"/>
    <property type="project" value="UniProtKB-KW"/>
</dbReference>
<accession>D2V0E6</accession>
<dbReference type="InterPro" id="IPR001279">
    <property type="entry name" value="Metallo-B-lactamas"/>
</dbReference>
<dbReference type="PANTHER" id="PTHR43546:SF9">
    <property type="entry name" value="L-ASCORBATE-6-PHOSPHATE LACTONASE ULAG-RELATED"/>
    <property type="match status" value="1"/>
</dbReference>